<dbReference type="EMBL" id="CP024785">
    <property type="protein sequence ID" value="AUB34596.1"/>
    <property type="molecule type" value="Genomic_DNA"/>
</dbReference>
<dbReference type="AlphaFoldDB" id="A0A2K8SGN3"/>
<name>A0A2K8SGN3_9NOSO</name>
<proteinExistence type="predicted"/>
<gene>
    <name evidence="1" type="ORF">COO91_00425</name>
</gene>
<dbReference type="Proteomes" id="UP000232003">
    <property type="component" value="Chromosome"/>
</dbReference>
<reference evidence="1 2" key="1">
    <citation type="submission" date="2017-11" db="EMBL/GenBank/DDBJ databases">
        <title>Complete genome of a free-living desiccation-tolerant cyanobacterium and its photosynthetic adaptation to extreme terrestrial habitat.</title>
        <authorList>
            <person name="Shang J."/>
        </authorList>
    </citation>
    <scope>NUCLEOTIDE SEQUENCE [LARGE SCALE GENOMIC DNA]</scope>
    <source>
        <strain evidence="1 2">CCNUN1</strain>
    </source>
</reference>
<dbReference type="KEGG" id="nfl:COO91_00425"/>
<sequence length="42" mass="5020">MLCTLLKYQILQRFANSKSKLLLDAKLHCDRLKFNLEKVRNL</sequence>
<accession>A0A2K8SGN3</accession>
<protein>
    <submittedName>
        <fullName evidence="1">Uncharacterized protein</fullName>
    </submittedName>
</protein>
<keyword evidence="2" id="KW-1185">Reference proteome</keyword>
<organism evidence="1 2">
    <name type="scientific">Nostoc flagelliforme CCNUN1</name>
    <dbReference type="NCBI Taxonomy" id="2038116"/>
    <lineage>
        <taxon>Bacteria</taxon>
        <taxon>Bacillati</taxon>
        <taxon>Cyanobacteriota</taxon>
        <taxon>Cyanophyceae</taxon>
        <taxon>Nostocales</taxon>
        <taxon>Nostocaceae</taxon>
        <taxon>Nostoc</taxon>
    </lineage>
</organism>
<evidence type="ECO:0000313" key="2">
    <source>
        <dbReference type="Proteomes" id="UP000232003"/>
    </source>
</evidence>
<evidence type="ECO:0000313" key="1">
    <source>
        <dbReference type="EMBL" id="AUB34596.1"/>
    </source>
</evidence>